<evidence type="ECO:0000313" key="1">
    <source>
        <dbReference type="EMBL" id="KAK3060270.1"/>
    </source>
</evidence>
<organism evidence="1 2">
    <name type="scientific">Coniosporium uncinatum</name>
    <dbReference type="NCBI Taxonomy" id="93489"/>
    <lineage>
        <taxon>Eukaryota</taxon>
        <taxon>Fungi</taxon>
        <taxon>Dikarya</taxon>
        <taxon>Ascomycota</taxon>
        <taxon>Pezizomycotina</taxon>
        <taxon>Dothideomycetes</taxon>
        <taxon>Dothideomycetes incertae sedis</taxon>
        <taxon>Coniosporium</taxon>
    </lineage>
</organism>
<proteinExistence type="predicted"/>
<dbReference type="EMBL" id="JAWDJW010008710">
    <property type="protein sequence ID" value="KAK3060270.1"/>
    <property type="molecule type" value="Genomic_DNA"/>
</dbReference>
<name>A0ACC3D149_9PEZI</name>
<dbReference type="Proteomes" id="UP001186974">
    <property type="component" value="Unassembled WGS sequence"/>
</dbReference>
<accession>A0ACC3D149</accession>
<evidence type="ECO:0000313" key="2">
    <source>
        <dbReference type="Proteomes" id="UP001186974"/>
    </source>
</evidence>
<comment type="caution">
    <text evidence="1">The sequence shown here is derived from an EMBL/GenBank/DDBJ whole genome shotgun (WGS) entry which is preliminary data.</text>
</comment>
<gene>
    <name evidence="1" type="ORF">LTS18_008922</name>
</gene>
<sequence>MMVNLDNTVEVWWKDTNTTLQVTESHPINEWTNSSVAIKNVHPSTSLGYTNMFYAQTADTYTIHGYNISWAAENTTINHSNDLTVQLSSNAENDGSGLPGTHMSVSTLPNASGGDSLVVFYQVEGDDVTEFVRDLNGGGWTSTFLRTGLTPIDYAEVIVNHQHCPIDLTDFTPESDIVKLTYGHIFCHDCLLTRLETMRTCPYCRRELFDQSDSSADSDDETLVDENEDSEDETPIDEDENSEELNGFDHWSVGSSVSTLVDNFINNEAELDDSNEDGDEDEDEEDGDPPSRCSSRRVQRVNRYSYRLDEFVVPDQPEAVQGEEDAEHYGLEPMESPDDNTSDWDREYDGDHDEEMLDLE</sequence>
<protein>
    <submittedName>
        <fullName evidence="1">Uncharacterized protein</fullName>
    </submittedName>
</protein>
<reference evidence="1" key="1">
    <citation type="submission" date="2024-09" db="EMBL/GenBank/DDBJ databases">
        <title>Black Yeasts Isolated from many extreme environments.</title>
        <authorList>
            <person name="Coleine C."/>
            <person name="Stajich J.E."/>
            <person name="Selbmann L."/>
        </authorList>
    </citation>
    <scope>NUCLEOTIDE SEQUENCE</scope>
    <source>
        <strain evidence="1">CCFEE 5737</strain>
    </source>
</reference>
<keyword evidence="2" id="KW-1185">Reference proteome</keyword>